<keyword evidence="2" id="KW-1185">Reference proteome</keyword>
<name>A0A2U2ADQ6_9GAMM</name>
<sequence>MIYILFKIGNKGLKIVQKCPIKFTSTKSSLAFLSQFFQLVNTKFCLKNIQKNRKRWSSSKKSVKFPEPQKRNEVFLWGFEFKYLY</sequence>
<protein>
    <submittedName>
        <fullName evidence="1">Uncharacterized protein</fullName>
    </submittedName>
</protein>
<evidence type="ECO:0000313" key="1">
    <source>
        <dbReference type="EMBL" id="PWD80689.1"/>
    </source>
</evidence>
<dbReference type="Proteomes" id="UP000245020">
    <property type="component" value="Unassembled WGS sequence"/>
</dbReference>
<comment type="caution">
    <text evidence="1">The sequence shown here is derived from an EMBL/GenBank/DDBJ whole genome shotgun (WGS) entry which is preliminary data.</text>
</comment>
<evidence type="ECO:0000313" key="2">
    <source>
        <dbReference type="Proteomes" id="UP000245020"/>
    </source>
</evidence>
<accession>A0A2U2ADQ6</accession>
<dbReference type="AlphaFoldDB" id="A0A2U2ADQ6"/>
<reference evidence="2" key="1">
    <citation type="submission" date="2018-05" db="EMBL/GenBank/DDBJ databases">
        <title>Ignatzschineria dubaiensis sp. nov., isolated from necrotic foot tissues of dromedaries (Camelus dromedarius) and associated maggots in Dubai, United Arab Emirates.</title>
        <authorList>
            <person name="Tsang C.C."/>
            <person name="Tang J.Y.M."/>
            <person name="Fong J.Y.H."/>
            <person name="Kinne J."/>
            <person name="Lee H.H."/>
            <person name="Joseph M."/>
            <person name="Jose S."/>
            <person name="Schuster R.K."/>
            <person name="Tang Y."/>
            <person name="Sivakumar S."/>
            <person name="Chen J.H.K."/>
            <person name="Teng J.L.L."/>
            <person name="Lau S.K.P."/>
            <person name="Wernery U."/>
            <person name="Woo P.C.Y."/>
        </authorList>
    </citation>
    <scope>NUCLEOTIDE SEQUENCE [LARGE SCALE GENOMIC DNA]</scope>
    <source>
        <strain evidence="2">KCTC 22644</strain>
    </source>
</reference>
<gene>
    <name evidence="1" type="ORF">DC083_06100</name>
</gene>
<proteinExistence type="predicted"/>
<dbReference type="EMBL" id="QEWQ01000004">
    <property type="protein sequence ID" value="PWD80689.1"/>
    <property type="molecule type" value="Genomic_DNA"/>
</dbReference>
<organism evidence="1 2">
    <name type="scientific">Ignatzschineria ureiclastica</name>
    <dbReference type="NCBI Taxonomy" id="472582"/>
    <lineage>
        <taxon>Bacteria</taxon>
        <taxon>Pseudomonadati</taxon>
        <taxon>Pseudomonadota</taxon>
        <taxon>Gammaproteobacteria</taxon>
        <taxon>Cardiobacteriales</taxon>
        <taxon>Ignatzschineriaceae</taxon>
        <taxon>Ignatzschineria</taxon>
    </lineage>
</organism>